<evidence type="ECO:0000313" key="3">
    <source>
        <dbReference type="Proteomes" id="UP000192223"/>
    </source>
</evidence>
<dbReference type="RefSeq" id="XP_018335234.1">
    <property type="nucleotide sequence ID" value="XM_018479732.1"/>
</dbReference>
<evidence type="ECO:0000256" key="1">
    <source>
        <dbReference type="SAM" id="MobiDB-lite"/>
    </source>
</evidence>
<keyword evidence="3" id="KW-1185">Reference proteome</keyword>
<dbReference type="GeneID" id="108744126"/>
<evidence type="ECO:0000313" key="4">
    <source>
        <dbReference type="RefSeq" id="XP_018335232.1"/>
    </source>
</evidence>
<protein>
    <submittedName>
        <fullName evidence="4 5">Uncharacterized protein LOC108744126 isoform X1</fullName>
    </submittedName>
</protein>
<gene>
    <name evidence="4 5 6 7" type="primary">LOC108744126</name>
</gene>
<accession>A0A1W4XRY3</accession>
<evidence type="ECO:0000313" key="5">
    <source>
        <dbReference type="RefSeq" id="XP_018335233.1"/>
    </source>
</evidence>
<name>A0A1W4XRY3_AGRPL</name>
<dbReference type="OrthoDB" id="8197748at2759"/>
<dbReference type="RefSeq" id="XP_018335233.1">
    <property type="nucleotide sequence ID" value="XM_018479731.1"/>
</dbReference>
<dbReference type="RefSeq" id="XP_018335235.1">
    <property type="nucleotide sequence ID" value="XM_018479733.1"/>
</dbReference>
<dbReference type="AlphaFoldDB" id="A0A1W4XRY3"/>
<feature type="compositionally biased region" description="Polar residues" evidence="1">
    <location>
        <begin position="292"/>
        <end position="312"/>
    </location>
</feature>
<reference evidence="4 5" key="1">
    <citation type="submission" date="2025-04" db="UniProtKB">
        <authorList>
            <consortium name="RefSeq"/>
        </authorList>
    </citation>
    <scope>IDENTIFICATION</scope>
    <source>
        <tissue evidence="4 5">Entire body</tissue>
    </source>
</reference>
<sequence length="560" mass="64827">MKQFLNMESLRITSILVLLYTCSVSSFPSRPLNERSADLAWQAWLLVDDQNQEKNYGAEALGRRRITPKSVFIAPTFSPESLPPCASGYQSDSMGRCVKLIEIDQEAHLDFLLQKLNERFGYEEYSREEDDEKSPSGPVQLNIPLDETPTGVESELEKFEENIDVAIVVTPTNGRFSFDGDDENDDIKKNRKKSGEEFNDMKNVRNSNHEDLTIKSENFPLIPDDINPTTNPIKALTDLGYSMDRTTVYERTESAGLNTEDATTESLPTETATNTQQALFFREPEETEDRNSNSNNVETTTIDNTASKQNDPNRFIDPLNMRTTTDSLSTNTESSIQKRTTEQYQETDTDLPEHHRRHNFHHDHDRINEFRTSTYRPHVSIRFPLTDIDTTTTKKNLENSYHQNKPIHNVQMYANRFQHLPTTQKYIKPGETVDAGNTPRPEFVFKNRDPLADENFRRSLGIEPEYDRFQIKTEEHSNFPSKTRRNIDNRKINTWFLTPADLTNSSPHKPLVFRFPHKSGSRRLLSETLQQPQKTIYREMSPEDLKVLFGNHRHKRKSER</sequence>
<organism evidence="3 5">
    <name type="scientific">Agrilus planipennis</name>
    <name type="common">Emerald ash borer</name>
    <name type="synonym">Agrilus marcopoli</name>
    <dbReference type="NCBI Taxonomy" id="224129"/>
    <lineage>
        <taxon>Eukaryota</taxon>
        <taxon>Metazoa</taxon>
        <taxon>Ecdysozoa</taxon>
        <taxon>Arthropoda</taxon>
        <taxon>Hexapoda</taxon>
        <taxon>Insecta</taxon>
        <taxon>Pterygota</taxon>
        <taxon>Neoptera</taxon>
        <taxon>Endopterygota</taxon>
        <taxon>Coleoptera</taxon>
        <taxon>Polyphaga</taxon>
        <taxon>Elateriformia</taxon>
        <taxon>Buprestoidea</taxon>
        <taxon>Buprestidae</taxon>
        <taxon>Agrilinae</taxon>
        <taxon>Agrilus</taxon>
    </lineage>
</organism>
<evidence type="ECO:0000256" key="2">
    <source>
        <dbReference type="SAM" id="SignalP"/>
    </source>
</evidence>
<dbReference type="RefSeq" id="XP_018335232.1">
    <property type="nucleotide sequence ID" value="XM_018479730.1"/>
</dbReference>
<feature type="compositionally biased region" description="Polar residues" evidence="1">
    <location>
        <begin position="321"/>
        <end position="344"/>
    </location>
</feature>
<feature type="region of interest" description="Disordered" evidence="1">
    <location>
        <begin position="124"/>
        <end position="146"/>
    </location>
</feature>
<feature type="compositionally biased region" description="Polar residues" evidence="1">
    <location>
        <begin position="255"/>
        <end position="278"/>
    </location>
</feature>
<keyword evidence="2" id="KW-0732">Signal</keyword>
<feature type="chain" id="PRO_5010817895" evidence="2">
    <location>
        <begin position="27"/>
        <end position="560"/>
    </location>
</feature>
<feature type="signal peptide" evidence="2">
    <location>
        <begin position="1"/>
        <end position="26"/>
    </location>
</feature>
<evidence type="ECO:0000313" key="6">
    <source>
        <dbReference type="RefSeq" id="XP_018335234.1"/>
    </source>
</evidence>
<feature type="region of interest" description="Disordered" evidence="1">
    <location>
        <begin position="252"/>
        <end position="356"/>
    </location>
</feature>
<dbReference type="KEGG" id="apln:108744126"/>
<dbReference type="Proteomes" id="UP000192223">
    <property type="component" value="Unplaced"/>
</dbReference>
<evidence type="ECO:0000313" key="7">
    <source>
        <dbReference type="RefSeq" id="XP_018335235.1"/>
    </source>
</evidence>
<proteinExistence type="predicted"/>